<dbReference type="RefSeq" id="WP_090584560.1">
    <property type="nucleotide sequence ID" value="NZ_FNDT01000002.1"/>
</dbReference>
<accession>A0A1G8EDI4</accession>
<dbReference type="STRING" id="335973.SAMN04488693_10270"/>
<proteinExistence type="predicted"/>
<name>A0A1G8EDI4_9MICC</name>
<organism evidence="1 2">
    <name type="scientific">Arthrobacter subterraneus</name>
    <dbReference type="NCBI Taxonomy" id="335973"/>
    <lineage>
        <taxon>Bacteria</taxon>
        <taxon>Bacillati</taxon>
        <taxon>Actinomycetota</taxon>
        <taxon>Actinomycetes</taxon>
        <taxon>Micrococcales</taxon>
        <taxon>Micrococcaceae</taxon>
        <taxon>Arthrobacter</taxon>
    </lineage>
</organism>
<dbReference type="AlphaFoldDB" id="A0A1G8EDI4"/>
<sequence>MPATQGSTAQGQPSARRNLAINSTGGVLFHGGTIFSHVELQAMRLDGLMVHVCGESYVRTDQPTTPAIRAQSALNAVPRSLHRRVALARQTAAWVYGCAPAPSVVSLVTDHRRRTTALPLSGPAVMHQVTLGPCDLSTIGGVEVTSPLRTALDVAIHGQDSWAVDALRNIAAAPELRCPLHLVVLSLEHAARVPGKARALARLREAMRTGR</sequence>
<reference evidence="1 2" key="1">
    <citation type="submission" date="2016-10" db="EMBL/GenBank/DDBJ databases">
        <authorList>
            <person name="de Groot N.N."/>
        </authorList>
    </citation>
    <scope>NUCLEOTIDE SEQUENCE [LARGE SCALE GENOMIC DNA]</scope>
    <source>
        <strain evidence="1 2">NP_1H</strain>
    </source>
</reference>
<dbReference type="EMBL" id="FNDT01000002">
    <property type="protein sequence ID" value="SDH67938.1"/>
    <property type="molecule type" value="Genomic_DNA"/>
</dbReference>
<keyword evidence="2" id="KW-1185">Reference proteome</keyword>
<protein>
    <recommendedName>
        <fullName evidence="3">AbiEi antitoxin C-terminal domain-containing protein</fullName>
    </recommendedName>
</protein>
<evidence type="ECO:0008006" key="3">
    <source>
        <dbReference type="Google" id="ProtNLM"/>
    </source>
</evidence>
<dbReference type="Proteomes" id="UP000199258">
    <property type="component" value="Unassembled WGS sequence"/>
</dbReference>
<gene>
    <name evidence="1" type="ORF">SAMN04488693_10270</name>
</gene>
<evidence type="ECO:0000313" key="1">
    <source>
        <dbReference type="EMBL" id="SDH67938.1"/>
    </source>
</evidence>
<dbReference type="OrthoDB" id="4802815at2"/>
<evidence type="ECO:0000313" key="2">
    <source>
        <dbReference type="Proteomes" id="UP000199258"/>
    </source>
</evidence>